<dbReference type="InterPro" id="IPR010342">
    <property type="entry name" value="DUF938"/>
</dbReference>
<keyword evidence="2" id="KW-1185">Reference proteome</keyword>
<protein>
    <submittedName>
        <fullName evidence="1">Uncharacterized protein DUF938</fullName>
    </submittedName>
</protein>
<comment type="caution">
    <text evidence="1">The sequence shown here is derived from an EMBL/GenBank/DDBJ whole genome shotgun (WGS) entry which is preliminary data.</text>
</comment>
<dbReference type="RefSeq" id="WP_121098736.1">
    <property type="nucleotide sequence ID" value="NZ_RBII01000001.1"/>
</dbReference>
<dbReference type="Pfam" id="PF06080">
    <property type="entry name" value="DUF938"/>
    <property type="match status" value="1"/>
</dbReference>
<accession>A0A420WIS3</accession>
<dbReference type="PANTHER" id="PTHR20974">
    <property type="entry name" value="UPF0585 PROTEIN CG18661"/>
    <property type="match status" value="1"/>
</dbReference>
<dbReference type="InterPro" id="IPR029063">
    <property type="entry name" value="SAM-dependent_MTases_sf"/>
</dbReference>
<dbReference type="AlphaFoldDB" id="A0A420WIS3"/>
<dbReference type="Proteomes" id="UP000282211">
    <property type="component" value="Unassembled WGS sequence"/>
</dbReference>
<evidence type="ECO:0000313" key="2">
    <source>
        <dbReference type="Proteomes" id="UP000282211"/>
    </source>
</evidence>
<organism evidence="1 2">
    <name type="scientific">Litorimonas taeanensis</name>
    <dbReference type="NCBI Taxonomy" id="568099"/>
    <lineage>
        <taxon>Bacteria</taxon>
        <taxon>Pseudomonadati</taxon>
        <taxon>Pseudomonadota</taxon>
        <taxon>Alphaproteobacteria</taxon>
        <taxon>Maricaulales</taxon>
        <taxon>Robiginitomaculaceae</taxon>
    </lineage>
</organism>
<dbReference type="Gene3D" id="3.40.50.150">
    <property type="entry name" value="Vaccinia Virus protein VP39"/>
    <property type="match status" value="1"/>
</dbReference>
<sequence length="212" mass="23411">MTSQPIALEERKIEGLRRFSPSSGRNKADIAAQLKSLLPRDAHVLEIASGTGEHGVEICKLRYDISWQYSDPDAESRLSQADWRQDNPMQLRPPLPLDMTAFEWWGGLPNYSAIFSANMIHIAPIEACEGIAIGAAHLLGDGGKVILYGPFLEGAASAPSNLEFDKSLKSRNPAWGVREQEIVKHIFAKAGFNNATLIAMPKNNHIFVFSRD</sequence>
<dbReference type="SUPFAM" id="SSF53335">
    <property type="entry name" value="S-adenosyl-L-methionine-dependent methyltransferases"/>
    <property type="match status" value="1"/>
</dbReference>
<dbReference type="PANTHER" id="PTHR20974:SF0">
    <property type="entry name" value="UPF0585 PROTEIN CG18661"/>
    <property type="match status" value="1"/>
</dbReference>
<dbReference type="EMBL" id="RBII01000001">
    <property type="protein sequence ID" value="RKQ70920.1"/>
    <property type="molecule type" value="Genomic_DNA"/>
</dbReference>
<evidence type="ECO:0000313" key="1">
    <source>
        <dbReference type="EMBL" id="RKQ70920.1"/>
    </source>
</evidence>
<name>A0A420WIS3_9PROT</name>
<dbReference type="OrthoDB" id="5525831at2"/>
<gene>
    <name evidence="1" type="ORF">DES40_0224</name>
</gene>
<reference evidence="1 2" key="1">
    <citation type="submission" date="2018-10" db="EMBL/GenBank/DDBJ databases">
        <title>Genomic Encyclopedia of Type Strains, Phase IV (KMG-IV): sequencing the most valuable type-strain genomes for metagenomic binning, comparative biology and taxonomic classification.</title>
        <authorList>
            <person name="Goeker M."/>
        </authorList>
    </citation>
    <scope>NUCLEOTIDE SEQUENCE [LARGE SCALE GENOMIC DNA]</scope>
    <source>
        <strain evidence="1 2">DSM 22008</strain>
    </source>
</reference>
<dbReference type="InParanoid" id="A0A420WIS3"/>
<proteinExistence type="predicted"/>